<dbReference type="EMBL" id="CAKOGL010000016">
    <property type="protein sequence ID" value="CAH2096529.1"/>
    <property type="molecule type" value="Genomic_DNA"/>
</dbReference>
<keyword evidence="9" id="KW-0325">Glycoprotein</keyword>
<feature type="chain" id="PRO_5043109838" description="Phosphatidylinositol-glycan biosynthesis class X protein" evidence="10">
    <location>
        <begin position="23"/>
        <end position="252"/>
    </location>
</feature>
<gene>
    <name evidence="11" type="ORF">EEDITHA_LOCUS11861</name>
</gene>
<dbReference type="GO" id="GO:0006506">
    <property type="term" value="P:GPI anchor biosynthetic process"/>
    <property type="evidence" value="ECO:0007669"/>
    <property type="project" value="UniProtKB-KW"/>
</dbReference>
<keyword evidence="4 10" id="KW-0337">GPI-anchor biosynthesis</keyword>
<evidence type="ECO:0000256" key="4">
    <source>
        <dbReference type="ARBA" id="ARBA00022502"/>
    </source>
</evidence>
<feature type="signal peptide" evidence="10">
    <location>
        <begin position="1"/>
        <end position="22"/>
    </location>
</feature>
<dbReference type="Pfam" id="PF08320">
    <property type="entry name" value="PIG-X"/>
    <property type="match status" value="1"/>
</dbReference>
<evidence type="ECO:0000256" key="9">
    <source>
        <dbReference type="ARBA" id="ARBA00023180"/>
    </source>
</evidence>
<comment type="function">
    <text evidence="10">Stabilizing subunit of the glycosylphosphatidylinositol-mannosyltransferase I complex which catalyzes the transfer of the first mannose, via an alpha-1,4 bond from a dolichol-phosphate-mannose (Dol-P-Man) to the glucosaminyl acyl phosphatidylinositol (GlcN-(acyl)PI) intermediate to generate alpha-D-Man-(1-&gt;4)-alpha-D-GlcN-(1-&gt;6)-(1-radyl,2-acyl-sn-glycero-3-phospho)-2-acyl-inositol and participates in the sixth step of the glycosylphosphatidylinositol-anchor biosynthesis. Probably acts by stabilizing the mannosyltransferase PIGM.</text>
</comment>
<evidence type="ECO:0000256" key="8">
    <source>
        <dbReference type="ARBA" id="ARBA00023136"/>
    </source>
</evidence>
<keyword evidence="5 10" id="KW-0812">Transmembrane</keyword>
<dbReference type="Proteomes" id="UP001153954">
    <property type="component" value="Unassembled WGS sequence"/>
</dbReference>
<dbReference type="InterPro" id="IPR040039">
    <property type="entry name" value="PIGX"/>
</dbReference>
<dbReference type="PANTHER" id="PTHR28650:SF1">
    <property type="entry name" value="PHOSPHATIDYLINOSITOL-GLYCAN BIOSYNTHESIS CLASS X PROTEIN"/>
    <property type="match status" value="1"/>
</dbReference>
<keyword evidence="7 10" id="KW-1133">Transmembrane helix</keyword>
<name>A0AAU9U9M0_EUPED</name>
<organism evidence="11 12">
    <name type="scientific">Euphydryas editha</name>
    <name type="common">Edith's checkerspot</name>
    <dbReference type="NCBI Taxonomy" id="104508"/>
    <lineage>
        <taxon>Eukaryota</taxon>
        <taxon>Metazoa</taxon>
        <taxon>Ecdysozoa</taxon>
        <taxon>Arthropoda</taxon>
        <taxon>Hexapoda</taxon>
        <taxon>Insecta</taxon>
        <taxon>Pterygota</taxon>
        <taxon>Neoptera</taxon>
        <taxon>Endopterygota</taxon>
        <taxon>Lepidoptera</taxon>
        <taxon>Glossata</taxon>
        <taxon>Ditrysia</taxon>
        <taxon>Papilionoidea</taxon>
        <taxon>Nymphalidae</taxon>
        <taxon>Nymphalinae</taxon>
        <taxon>Euphydryas</taxon>
    </lineage>
</organism>
<feature type="transmembrane region" description="Helical" evidence="10">
    <location>
        <begin position="213"/>
        <end position="232"/>
    </location>
</feature>
<comment type="pathway">
    <text evidence="2 10">Glycolipid biosynthesis; glycosylphosphatidylinositol-anchor biosynthesis.</text>
</comment>
<evidence type="ECO:0000313" key="11">
    <source>
        <dbReference type="EMBL" id="CAH2096529.1"/>
    </source>
</evidence>
<dbReference type="PANTHER" id="PTHR28650">
    <property type="entry name" value="PHOSPHATIDYLINOSITOL-GLYCAN BIOSYNTHESIS CLASS X PROTEIN"/>
    <property type="match status" value="1"/>
</dbReference>
<evidence type="ECO:0000256" key="7">
    <source>
        <dbReference type="ARBA" id="ARBA00022989"/>
    </source>
</evidence>
<evidence type="ECO:0000256" key="6">
    <source>
        <dbReference type="ARBA" id="ARBA00022824"/>
    </source>
</evidence>
<dbReference type="GO" id="GO:0005789">
    <property type="term" value="C:endoplasmic reticulum membrane"/>
    <property type="evidence" value="ECO:0007669"/>
    <property type="project" value="UniProtKB-SubCell"/>
</dbReference>
<comment type="similarity">
    <text evidence="3 10">Belongs to the PIGX family.</text>
</comment>
<sequence>MMAVNKALNVLIYVFFFNSVLCKICNFNIKVEQTLHNEGFHRNLSYYIDFASDDDEENWLYENCVVGLEQTLPPGVFASHDEIKDHGCKGLIHTIFKAPVNIEQPAKDASPITIQLFSKVERSRTHIFIPVHARYHHASRGGGTVRNIIGPPKLNLMCPDKKLNVCDFPSDAPVNNFCAKGVSRELCPWKEIPAIMVTDTLFWDVPIGNTDHYYLVAWGTTVVIVVGSLYLLKTIHGYKIETERRLRKKQKL</sequence>
<protein>
    <recommendedName>
        <fullName evidence="10">Phosphatidylinositol-glycan biosynthesis class X protein</fullName>
    </recommendedName>
</protein>
<evidence type="ECO:0000256" key="1">
    <source>
        <dbReference type="ARBA" id="ARBA00004389"/>
    </source>
</evidence>
<comment type="caution">
    <text evidence="11">The sequence shown here is derived from an EMBL/GenBank/DDBJ whole genome shotgun (WGS) entry which is preliminary data.</text>
</comment>
<evidence type="ECO:0000313" key="12">
    <source>
        <dbReference type="Proteomes" id="UP001153954"/>
    </source>
</evidence>
<evidence type="ECO:0000256" key="10">
    <source>
        <dbReference type="RuleBase" id="RU366056"/>
    </source>
</evidence>
<reference evidence="11" key="1">
    <citation type="submission" date="2022-03" db="EMBL/GenBank/DDBJ databases">
        <authorList>
            <person name="Tunstrom K."/>
        </authorList>
    </citation>
    <scope>NUCLEOTIDE SEQUENCE</scope>
</reference>
<keyword evidence="6 10" id="KW-0256">Endoplasmic reticulum</keyword>
<proteinExistence type="inferred from homology"/>
<keyword evidence="10" id="KW-0732">Signal</keyword>
<comment type="subcellular location">
    <subcellularLocation>
        <location evidence="1 10">Endoplasmic reticulum membrane</location>
        <topology evidence="1 10">Single-pass membrane protein</topology>
    </subcellularLocation>
</comment>
<evidence type="ECO:0000256" key="2">
    <source>
        <dbReference type="ARBA" id="ARBA00004687"/>
    </source>
</evidence>
<dbReference type="InterPro" id="IPR013233">
    <property type="entry name" value="PIG-X/PBN1"/>
</dbReference>
<dbReference type="AlphaFoldDB" id="A0AAU9U9M0"/>
<accession>A0AAU9U9M0</accession>
<keyword evidence="8 10" id="KW-0472">Membrane</keyword>
<keyword evidence="12" id="KW-1185">Reference proteome</keyword>
<evidence type="ECO:0000256" key="5">
    <source>
        <dbReference type="ARBA" id="ARBA00022692"/>
    </source>
</evidence>
<evidence type="ECO:0000256" key="3">
    <source>
        <dbReference type="ARBA" id="ARBA00010345"/>
    </source>
</evidence>